<keyword evidence="2" id="KW-1185">Reference proteome</keyword>
<organism evidence="1 2">
    <name type="scientific">Epilithonimonas mollis</name>
    <dbReference type="NCBI Taxonomy" id="216903"/>
    <lineage>
        <taxon>Bacteria</taxon>
        <taxon>Pseudomonadati</taxon>
        <taxon>Bacteroidota</taxon>
        <taxon>Flavobacteriia</taxon>
        <taxon>Flavobacteriales</taxon>
        <taxon>Weeksellaceae</taxon>
        <taxon>Chryseobacterium group</taxon>
        <taxon>Epilithonimonas</taxon>
    </lineage>
</organism>
<dbReference type="RefSeq" id="WP_072995572.1">
    <property type="nucleotide sequence ID" value="NZ_FRAM01000001.1"/>
</dbReference>
<evidence type="ECO:0000313" key="1">
    <source>
        <dbReference type="EMBL" id="SHJ87875.1"/>
    </source>
</evidence>
<dbReference type="AlphaFoldDB" id="A0A1M6MWL9"/>
<gene>
    <name evidence="1" type="ORF">SAMN05444371_0004</name>
</gene>
<dbReference type="EMBL" id="FRAM01000001">
    <property type="protein sequence ID" value="SHJ87875.1"/>
    <property type="molecule type" value="Genomic_DNA"/>
</dbReference>
<dbReference type="OrthoDB" id="1375307at2"/>
<evidence type="ECO:0000313" key="2">
    <source>
        <dbReference type="Proteomes" id="UP000184498"/>
    </source>
</evidence>
<proteinExistence type="predicted"/>
<accession>A0A1M6MWL9</accession>
<name>A0A1M6MWL9_9FLAO</name>
<protein>
    <submittedName>
        <fullName evidence="1">Uncharacterized protein</fullName>
    </submittedName>
</protein>
<dbReference type="Proteomes" id="UP000184498">
    <property type="component" value="Unassembled WGS sequence"/>
</dbReference>
<sequence length="96" mass="11308">MYKPLEQNELLIRADIRSVEFNNEFYFSIDDIAMEIKQDLSKVKSIVLPINEEYIKVATLSEIEKGLIKEPLKEEELSEFNKALLKARNFKDENKK</sequence>
<dbReference type="STRING" id="216903.SAMN05444371_0004"/>
<reference evidence="2" key="1">
    <citation type="submission" date="2016-11" db="EMBL/GenBank/DDBJ databases">
        <authorList>
            <person name="Varghese N."/>
            <person name="Submissions S."/>
        </authorList>
    </citation>
    <scope>NUCLEOTIDE SEQUENCE [LARGE SCALE GENOMIC DNA]</scope>
    <source>
        <strain evidence="2">DSM 18016</strain>
    </source>
</reference>